<sequence length="515" mass="59221">MDIAKFVASHEIWSPKKYEEGNYKDLNFVTVLNNISLFLESDPEFVKNLGKYGTEVLLPKLKKYSAFAPLSVACIPFTEILTPSIYFVVTLEEIPSYQEVLSEWEKIFNEHRKEFGEFSQLVKTRNSIRVWDDTCKAEIQLIPNLLHVGESSKEFVKRNDNSENSVYIINALYEPHAKFLAQQTPFVRKSLRLCTLWYRNMYLGPHEIPGLTILLDLIAVAAGIEAESDNIVNAIFRFLQGLENIDEMRLSFEKKEPNRWTTVGEDRSECVIGINHTPYRKNFPFETSKIFPPSNPHYNLTRILVSYENEVYTLKKFTAESIGRFMFVAQTDPINSYRFSFPFSPLPRDLYSHAFPEDGIKNPKIWLTLTVPSLNNHPKLEVRNFKNERSLEILHATKFWIYAGTSAIVSANAALGVKVNMKDLVKDVFDRIERDLGADVKIVEVKEEKNIADYDASFNIPLNGIVELNVKVSLGEENTVDKLAENMTKMFFQEEKKVRTIGFAFGTSRFAEPLE</sequence>
<name>A0A226DNY0_FOLCA</name>
<keyword evidence="2" id="KW-1185">Reference proteome</keyword>
<reference evidence="1 2" key="1">
    <citation type="submission" date="2015-12" db="EMBL/GenBank/DDBJ databases">
        <title>The genome of Folsomia candida.</title>
        <authorList>
            <person name="Faddeeva A."/>
            <person name="Derks M.F."/>
            <person name="Anvar Y."/>
            <person name="Smit S."/>
            <person name="Van Straalen N."/>
            <person name="Roelofs D."/>
        </authorList>
    </citation>
    <scope>NUCLEOTIDE SEQUENCE [LARGE SCALE GENOMIC DNA]</scope>
    <source>
        <strain evidence="1 2">VU population</strain>
        <tissue evidence="1">Whole body</tissue>
    </source>
</reference>
<dbReference type="AlphaFoldDB" id="A0A226DNY0"/>
<accession>A0A226DNY0</accession>
<dbReference type="Proteomes" id="UP000198287">
    <property type="component" value="Unassembled WGS sequence"/>
</dbReference>
<gene>
    <name evidence="1" type="ORF">Fcan01_17545</name>
</gene>
<comment type="caution">
    <text evidence="1">The sequence shown here is derived from an EMBL/GenBank/DDBJ whole genome shotgun (WGS) entry which is preliminary data.</text>
</comment>
<evidence type="ECO:0000313" key="2">
    <source>
        <dbReference type="Proteomes" id="UP000198287"/>
    </source>
</evidence>
<proteinExistence type="predicted"/>
<dbReference type="EMBL" id="LNIX01000013">
    <property type="protein sequence ID" value="OXA47242.1"/>
    <property type="molecule type" value="Genomic_DNA"/>
</dbReference>
<organism evidence="1 2">
    <name type="scientific">Folsomia candida</name>
    <name type="common">Springtail</name>
    <dbReference type="NCBI Taxonomy" id="158441"/>
    <lineage>
        <taxon>Eukaryota</taxon>
        <taxon>Metazoa</taxon>
        <taxon>Ecdysozoa</taxon>
        <taxon>Arthropoda</taxon>
        <taxon>Hexapoda</taxon>
        <taxon>Collembola</taxon>
        <taxon>Entomobryomorpha</taxon>
        <taxon>Isotomoidea</taxon>
        <taxon>Isotomidae</taxon>
        <taxon>Proisotominae</taxon>
        <taxon>Folsomia</taxon>
    </lineage>
</organism>
<evidence type="ECO:0000313" key="1">
    <source>
        <dbReference type="EMBL" id="OXA47242.1"/>
    </source>
</evidence>
<protein>
    <submittedName>
        <fullName evidence="1">Uncharacterized protein</fullName>
    </submittedName>
</protein>